<evidence type="ECO:0000259" key="3">
    <source>
        <dbReference type="PROSITE" id="PS50048"/>
    </source>
</evidence>
<dbReference type="SUPFAM" id="SSF57701">
    <property type="entry name" value="Zn2/Cys6 DNA-binding domain"/>
    <property type="match status" value="1"/>
</dbReference>
<dbReference type="PROSITE" id="PS50048">
    <property type="entry name" value="ZN2_CY6_FUNGAL_2"/>
    <property type="match status" value="1"/>
</dbReference>
<proteinExistence type="predicted"/>
<dbReference type="GO" id="GO:0000981">
    <property type="term" value="F:DNA-binding transcription factor activity, RNA polymerase II-specific"/>
    <property type="evidence" value="ECO:0007669"/>
    <property type="project" value="InterPro"/>
</dbReference>
<dbReference type="InterPro" id="IPR050613">
    <property type="entry name" value="Sec_Metabolite_Reg"/>
</dbReference>
<comment type="subcellular location">
    <subcellularLocation>
        <location evidence="1">Nucleus</location>
    </subcellularLocation>
</comment>
<comment type="caution">
    <text evidence="4">The sequence shown here is derived from an EMBL/GenBank/DDBJ whole genome shotgun (WGS) entry which is preliminary data.</text>
</comment>
<evidence type="ECO:0000256" key="1">
    <source>
        <dbReference type="ARBA" id="ARBA00004123"/>
    </source>
</evidence>
<dbReference type="CDD" id="cd00067">
    <property type="entry name" value="GAL4"/>
    <property type="match status" value="1"/>
</dbReference>
<feature type="domain" description="Zn(2)-C6 fungal-type" evidence="3">
    <location>
        <begin position="11"/>
        <end position="41"/>
    </location>
</feature>
<dbReference type="GO" id="GO:0005634">
    <property type="term" value="C:nucleus"/>
    <property type="evidence" value="ECO:0007669"/>
    <property type="project" value="UniProtKB-SubCell"/>
</dbReference>
<keyword evidence="5" id="KW-1185">Reference proteome</keyword>
<dbReference type="GO" id="GO:0008270">
    <property type="term" value="F:zinc ion binding"/>
    <property type="evidence" value="ECO:0007669"/>
    <property type="project" value="InterPro"/>
</dbReference>
<name>A0A9P8PJD8_9ASCO</name>
<sequence>MIITRKRPISSCKPCYLSKRKCGKEKPECRRCARLGKTCEYFTKEQIIERTYNRKYTSQPRNKKHYDLEVERLDSNTQLVPEARTLEKRNFNLIISSTGEYSKYFSLFYFPFAEKESNVNTIVGLSHDEHDQRVVFDFTRPVKPLSGVRDLVERLPSREDCNFLVVFFFQNIHPYIPIVDQEEFAIHYGQLWNTQEKYKDFNGLLEILAVLFSSSLVNQLSNMFHYGSMQHSNDKVDFESVKLTSFQAIENIKHWISIMNSPSMSSLVAATLIYYVGSLNCIGKNSEIASLSRLCQIAGLHRNFSAQSSGSSLRYILYSFISYMDSLSSYYSGLPPTMHRDFCETYKNLPTDLDHHSLVYLSIQFHNGILWGDIIAEMNKIRVTTQSEYDSIFERFIDTQRLVNSLNHRLLTEFDLDPIYAKWLVTEGRLGIRKSALLMNILRDSVMSSEYSLDDPSYSLLLQSLLLVNESIMKIELGLRCEPACLWVIRNSYPFQALTIILKHLQQHPDQGVNFRMLPVDEEYTADESFDYLNGDIRAPLVRKCILSLEKIKILWPAVLLTRFDGVIKVKNEVL</sequence>
<dbReference type="InterPro" id="IPR001138">
    <property type="entry name" value="Zn2Cys6_DnaBD"/>
</dbReference>
<reference evidence="4" key="2">
    <citation type="submission" date="2021-01" db="EMBL/GenBank/DDBJ databases">
        <authorList>
            <person name="Schikora-Tamarit M.A."/>
        </authorList>
    </citation>
    <scope>NUCLEOTIDE SEQUENCE</scope>
    <source>
        <strain evidence="4">NCAIM Y.01608</strain>
    </source>
</reference>
<accession>A0A9P8PJD8</accession>
<dbReference type="InterPro" id="IPR036864">
    <property type="entry name" value="Zn2-C6_fun-type_DNA-bd_sf"/>
</dbReference>
<dbReference type="EMBL" id="JAEUBD010000753">
    <property type="protein sequence ID" value="KAH3672625.1"/>
    <property type="molecule type" value="Genomic_DNA"/>
</dbReference>
<dbReference type="PANTHER" id="PTHR31001:SF90">
    <property type="entry name" value="CENTROMERE DNA-BINDING PROTEIN COMPLEX CBF3 SUBUNIT B"/>
    <property type="match status" value="1"/>
</dbReference>
<dbReference type="CDD" id="cd12148">
    <property type="entry name" value="fungal_TF_MHR"/>
    <property type="match status" value="1"/>
</dbReference>
<dbReference type="AlphaFoldDB" id="A0A9P8PJD8"/>
<dbReference type="Gene3D" id="4.10.240.10">
    <property type="entry name" value="Zn(2)-C6 fungal-type DNA-binding domain"/>
    <property type="match status" value="1"/>
</dbReference>
<dbReference type="PANTHER" id="PTHR31001">
    <property type="entry name" value="UNCHARACTERIZED TRANSCRIPTIONAL REGULATORY PROTEIN"/>
    <property type="match status" value="1"/>
</dbReference>
<dbReference type="Proteomes" id="UP000788993">
    <property type="component" value="Unassembled WGS sequence"/>
</dbReference>
<dbReference type="SMART" id="SM00066">
    <property type="entry name" value="GAL4"/>
    <property type="match status" value="1"/>
</dbReference>
<evidence type="ECO:0000313" key="5">
    <source>
        <dbReference type="Proteomes" id="UP000788993"/>
    </source>
</evidence>
<gene>
    <name evidence="4" type="ORF">OGATHE_002270</name>
</gene>
<organism evidence="4 5">
    <name type="scientific">Ogataea polymorpha</name>
    <dbReference type="NCBI Taxonomy" id="460523"/>
    <lineage>
        <taxon>Eukaryota</taxon>
        <taxon>Fungi</taxon>
        <taxon>Dikarya</taxon>
        <taxon>Ascomycota</taxon>
        <taxon>Saccharomycotina</taxon>
        <taxon>Pichiomycetes</taxon>
        <taxon>Pichiales</taxon>
        <taxon>Pichiaceae</taxon>
        <taxon>Ogataea</taxon>
    </lineage>
</organism>
<reference evidence="4" key="1">
    <citation type="journal article" date="2021" name="Open Biol.">
        <title>Shared evolutionary footprints suggest mitochondrial oxidative damage underlies multiple complex I losses in fungi.</title>
        <authorList>
            <person name="Schikora-Tamarit M.A."/>
            <person name="Marcet-Houben M."/>
            <person name="Nosek J."/>
            <person name="Gabaldon T."/>
        </authorList>
    </citation>
    <scope>NUCLEOTIDE SEQUENCE</scope>
    <source>
        <strain evidence="4">NCAIM Y.01608</strain>
    </source>
</reference>
<dbReference type="Pfam" id="PF00172">
    <property type="entry name" value="Zn_clus"/>
    <property type="match status" value="1"/>
</dbReference>
<protein>
    <recommendedName>
        <fullName evidence="3">Zn(2)-C6 fungal-type domain-containing protein</fullName>
    </recommendedName>
</protein>
<evidence type="ECO:0000256" key="2">
    <source>
        <dbReference type="ARBA" id="ARBA00023242"/>
    </source>
</evidence>
<keyword evidence="2" id="KW-0539">Nucleus</keyword>
<evidence type="ECO:0000313" key="4">
    <source>
        <dbReference type="EMBL" id="KAH3672625.1"/>
    </source>
</evidence>